<evidence type="ECO:0000259" key="5">
    <source>
        <dbReference type="PROSITE" id="PS51635"/>
    </source>
</evidence>
<evidence type="ECO:0000256" key="4">
    <source>
        <dbReference type="PROSITE-ProRule" id="PRU01161"/>
    </source>
</evidence>
<gene>
    <name evidence="6" type="ORF">SAMN04487894_111120</name>
</gene>
<feature type="active site" description="Nucleophile" evidence="4">
    <location>
        <position position="48"/>
    </location>
</feature>
<feature type="short sequence motif" description="GXGXXG" evidence="4">
    <location>
        <begin position="19"/>
        <end position="24"/>
    </location>
</feature>
<dbReference type="RefSeq" id="WP_090391668.1">
    <property type="nucleotide sequence ID" value="NZ_FMZO01000011.1"/>
</dbReference>
<keyword evidence="3 4" id="KW-0443">Lipid metabolism</keyword>
<keyword evidence="1 4" id="KW-0378">Hydrolase</keyword>
<evidence type="ECO:0000256" key="2">
    <source>
        <dbReference type="ARBA" id="ARBA00022963"/>
    </source>
</evidence>
<dbReference type="Proteomes" id="UP000198757">
    <property type="component" value="Unassembled WGS sequence"/>
</dbReference>
<proteinExistence type="predicted"/>
<evidence type="ECO:0000256" key="1">
    <source>
        <dbReference type="ARBA" id="ARBA00022801"/>
    </source>
</evidence>
<dbReference type="InterPro" id="IPR002641">
    <property type="entry name" value="PNPLA_dom"/>
</dbReference>
<dbReference type="SUPFAM" id="SSF52151">
    <property type="entry name" value="FabD/lysophospholipase-like"/>
    <property type="match status" value="1"/>
</dbReference>
<dbReference type="GO" id="GO:0016787">
    <property type="term" value="F:hydrolase activity"/>
    <property type="evidence" value="ECO:0007669"/>
    <property type="project" value="UniProtKB-UniRule"/>
</dbReference>
<dbReference type="OrthoDB" id="9770965at2"/>
<dbReference type="CDD" id="cd07205">
    <property type="entry name" value="Pat_PNPLA6_PNPLA7_NTE1_like"/>
    <property type="match status" value="1"/>
</dbReference>
<protein>
    <submittedName>
        <fullName evidence="6">NTE family protein</fullName>
    </submittedName>
</protein>
<feature type="short sequence motif" description="DGA/G" evidence="4">
    <location>
        <begin position="160"/>
        <end position="162"/>
    </location>
</feature>
<dbReference type="AlphaFoldDB" id="A0A1G6WHZ8"/>
<dbReference type="GO" id="GO:0016042">
    <property type="term" value="P:lipid catabolic process"/>
    <property type="evidence" value="ECO:0007669"/>
    <property type="project" value="UniProtKB-UniRule"/>
</dbReference>
<evidence type="ECO:0000313" key="6">
    <source>
        <dbReference type="EMBL" id="SDD64857.1"/>
    </source>
</evidence>
<dbReference type="Gene3D" id="3.40.1090.10">
    <property type="entry name" value="Cytosolic phospholipase A2 catalytic domain"/>
    <property type="match status" value="2"/>
</dbReference>
<dbReference type="PANTHER" id="PTHR14226">
    <property type="entry name" value="NEUROPATHY TARGET ESTERASE/SWISS CHEESE D.MELANOGASTER"/>
    <property type="match status" value="1"/>
</dbReference>
<reference evidence="7" key="1">
    <citation type="submission" date="2016-10" db="EMBL/GenBank/DDBJ databases">
        <authorList>
            <person name="Varghese N."/>
            <person name="Submissions S."/>
        </authorList>
    </citation>
    <scope>NUCLEOTIDE SEQUENCE [LARGE SCALE GENOMIC DNA]</scope>
    <source>
        <strain evidence="7">DSM 25811 / CCM 8410 / LMG 26954 / E90</strain>
    </source>
</reference>
<evidence type="ECO:0000313" key="7">
    <source>
        <dbReference type="Proteomes" id="UP000198757"/>
    </source>
</evidence>
<dbReference type="STRING" id="1285928.SAMN04487894_111120"/>
<dbReference type="EMBL" id="FMZO01000011">
    <property type="protein sequence ID" value="SDD64857.1"/>
    <property type="molecule type" value="Genomic_DNA"/>
</dbReference>
<dbReference type="PROSITE" id="PS51635">
    <property type="entry name" value="PNPLA"/>
    <property type="match status" value="1"/>
</dbReference>
<feature type="domain" description="PNPLA" evidence="5">
    <location>
        <begin position="15"/>
        <end position="173"/>
    </location>
</feature>
<evidence type="ECO:0000256" key="3">
    <source>
        <dbReference type="ARBA" id="ARBA00023098"/>
    </source>
</evidence>
<dbReference type="InterPro" id="IPR050301">
    <property type="entry name" value="NTE"/>
</dbReference>
<dbReference type="PANTHER" id="PTHR14226:SF29">
    <property type="entry name" value="NEUROPATHY TARGET ESTERASE SWS"/>
    <property type="match status" value="1"/>
</dbReference>
<name>A0A1G6WHZ8_NIADE</name>
<organism evidence="6 7">
    <name type="scientific">Niabella drilacis (strain DSM 25811 / CCM 8410 / CCUG 62505 / LMG 26954 / E90)</name>
    <dbReference type="NCBI Taxonomy" id="1285928"/>
    <lineage>
        <taxon>Bacteria</taxon>
        <taxon>Pseudomonadati</taxon>
        <taxon>Bacteroidota</taxon>
        <taxon>Chitinophagia</taxon>
        <taxon>Chitinophagales</taxon>
        <taxon>Chitinophagaceae</taxon>
        <taxon>Niabella</taxon>
    </lineage>
</organism>
<keyword evidence="7" id="KW-1185">Reference proteome</keyword>
<dbReference type="Pfam" id="PF01734">
    <property type="entry name" value="Patatin"/>
    <property type="match status" value="1"/>
</dbReference>
<accession>A0A1G6WHZ8</accession>
<feature type="short sequence motif" description="GXSXG" evidence="4">
    <location>
        <begin position="46"/>
        <end position="50"/>
    </location>
</feature>
<keyword evidence="2 4" id="KW-0442">Lipid degradation</keyword>
<feature type="active site" description="Proton acceptor" evidence="4">
    <location>
        <position position="160"/>
    </location>
</feature>
<dbReference type="InterPro" id="IPR016035">
    <property type="entry name" value="Acyl_Trfase/lysoPLipase"/>
</dbReference>
<sequence length="270" mass="30057">MGLFSFRKKQKIIGLTLSGGGMRGVAHIGVLRALDEFGLRPQVISGTSAGAIIGAFYAAGYSPLQMQEIVTRTTFFSRSSFRLGTTGIFNTVFLQRLFKESFPDDNFNILKIPLYVAATEVTHGRTEYFSDGRLFQALLASASIPYIFPPIRIGAKVYMDGGILNNFPIEPIYDKCDLLIGSHVNSLIYDDMQKISARKVFDRVVHLAIGKSVYSKAHACDLFFDPPGMTQFSLFDKKGVPQMLDITYKNTVSVLEEKGYKRKTDQVHPV</sequence>